<evidence type="ECO:0000313" key="2">
    <source>
        <dbReference type="Proteomes" id="UP000708208"/>
    </source>
</evidence>
<evidence type="ECO:0000313" key="1">
    <source>
        <dbReference type="EMBL" id="CAG7718872.1"/>
    </source>
</evidence>
<dbReference type="AlphaFoldDB" id="A0A8J2JIK4"/>
<reference evidence="1" key="1">
    <citation type="submission" date="2021-06" db="EMBL/GenBank/DDBJ databases">
        <authorList>
            <person name="Hodson N. C."/>
            <person name="Mongue J. A."/>
            <person name="Jaron S. K."/>
        </authorList>
    </citation>
    <scope>NUCLEOTIDE SEQUENCE</scope>
</reference>
<accession>A0A8J2JIK4</accession>
<dbReference type="Proteomes" id="UP000708208">
    <property type="component" value="Unassembled WGS sequence"/>
</dbReference>
<sequence>MSLERTGARNTFLHVLAILEVTNIKQEPPDQLIYETNAPQVLIFKYDATDQLDEPNVPEVLHYELMDESNEPSQLRITKYFSIVNEPAGESYQDIYVISRQQFGTNISVVETVKDPDPEALLSANTSKQKLKTMRLY</sequence>
<organism evidence="1 2">
    <name type="scientific">Allacma fusca</name>
    <dbReference type="NCBI Taxonomy" id="39272"/>
    <lineage>
        <taxon>Eukaryota</taxon>
        <taxon>Metazoa</taxon>
        <taxon>Ecdysozoa</taxon>
        <taxon>Arthropoda</taxon>
        <taxon>Hexapoda</taxon>
        <taxon>Collembola</taxon>
        <taxon>Symphypleona</taxon>
        <taxon>Sminthuridae</taxon>
        <taxon>Allacma</taxon>
    </lineage>
</organism>
<protein>
    <submittedName>
        <fullName evidence="1">Uncharacterized protein</fullName>
    </submittedName>
</protein>
<dbReference type="EMBL" id="CAJVCH010056731">
    <property type="protein sequence ID" value="CAG7718872.1"/>
    <property type="molecule type" value="Genomic_DNA"/>
</dbReference>
<name>A0A8J2JIK4_9HEXA</name>
<keyword evidence="2" id="KW-1185">Reference proteome</keyword>
<proteinExistence type="predicted"/>
<gene>
    <name evidence="1" type="ORF">AFUS01_LOCUS8234</name>
</gene>
<comment type="caution">
    <text evidence="1">The sequence shown here is derived from an EMBL/GenBank/DDBJ whole genome shotgun (WGS) entry which is preliminary data.</text>
</comment>